<dbReference type="AlphaFoldDB" id="A0A3S3QTS4"/>
<name>A0A3S3QTS4_9BACT</name>
<evidence type="ECO:0008006" key="4">
    <source>
        <dbReference type="Google" id="ProtNLM"/>
    </source>
</evidence>
<protein>
    <recommendedName>
        <fullName evidence="4">Porin</fullName>
    </recommendedName>
</protein>
<keyword evidence="3" id="KW-1185">Reference proteome</keyword>
<sequence length="430" mass="48871">MKKTAFIALSALSALLACETGPAAAEEGKSLTDRLYDDYGIEMLGFAETRWGTRLVDDENEDTLSIGEARAQLELTRYFDAFTLQFKGDLLADAVTEELEADIRSLNVAFRPSDVLDVKIGRMVSTWGTGDLVFINDMFPKDWQSFFIGRDDEYLKQASNSIRTGLFLGDYTIDVVYTPRFQGSEFVSGERLSYFNPGAGQIVGQNMVMADDAPDAYFEDDETSVRLSKRFGGVETALYGYMGFWQEPEGMDATTSKAIYPRLNVWGASARSPMLGGIGNIEVGYYDSFDDDDGLNPYIRPSEYRFLVGFERELAHELTGGFQYYLEAIDEYENYEQTVAPGMEARDEYRQMLTMRLTKLMMQQTLTLSLFAYYSPTDNDGYIRPKFKYKLTDNWLVDGGFNLFFGEDEHTFWGRFEDNSNAFVGMRYSF</sequence>
<keyword evidence="1" id="KW-0732">Signal</keyword>
<organism evidence="2 3">
    <name type="scientific">Candidatus Electrothrix aarhusensis</name>
    <dbReference type="NCBI Taxonomy" id="1859131"/>
    <lineage>
        <taxon>Bacteria</taxon>
        <taxon>Pseudomonadati</taxon>
        <taxon>Thermodesulfobacteriota</taxon>
        <taxon>Desulfobulbia</taxon>
        <taxon>Desulfobulbales</taxon>
        <taxon>Desulfobulbaceae</taxon>
        <taxon>Candidatus Electrothrix</taxon>
    </lineage>
</organism>
<reference evidence="2 3" key="1">
    <citation type="submission" date="2017-01" db="EMBL/GenBank/DDBJ databases">
        <title>The cable genome- insights into the physiology and evolution of filamentous bacteria capable of sulfide oxidation via long distance electron transfer.</title>
        <authorList>
            <person name="Schreiber L."/>
            <person name="Bjerg J.T."/>
            <person name="Boggild A."/>
            <person name="Van De Vossenberg J."/>
            <person name="Meysman F."/>
            <person name="Nielsen L.P."/>
            <person name="Schramm A."/>
            <person name="Kjeldsen K.U."/>
        </authorList>
    </citation>
    <scope>NUCLEOTIDE SEQUENCE [LARGE SCALE GENOMIC DNA]</scope>
    <source>
        <strain evidence="2">MCF</strain>
    </source>
</reference>
<feature type="signal peptide" evidence="1">
    <location>
        <begin position="1"/>
        <end position="25"/>
    </location>
</feature>
<evidence type="ECO:0000256" key="1">
    <source>
        <dbReference type="SAM" id="SignalP"/>
    </source>
</evidence>
<dbReference type="PROSITE" id="PS51257">
    <property type="entry name" value="PROKAR_LIPOPROTEIN"/>
    <property type="match status" value="1"/>
</dbReference>
<dbReference type="Proteomes" id="UP000287853">
    <property type="component" value="Unassembled WGS sequence"/>
</dbReference>
<comment type="caution">
    <text evidence="2">The sequence shown here is derived from an EMBL/GenBank/DDBJ whole genome shotgun (WGS) entry which is preliminary data.</text>
</comment>
<dbReference type="EMBL" id="MTKO01000032">
    <property type="protein sequence ID" value="RWX47554.1"/>
    <property type="molecule type" value="Genomic_DNA"/>
</dbReference>
<gene>
    <name evidence="2" type="ORF">H206_06300</name>
</gene>
<feature type="chain" id="PRO_5018653971" description="Porin" evidence="1">
    <location>
        <begin position="26"/>
        <end position="430"/>
    </location>
</feature>
<proteinExistence type="predicted"/>
<evidence type="ECO:0000313" key="2">
    <source>
        <dbReference type="EMBL" id="RWX47554.1"/>
    </source>
</evidence>
<accession>A0A3S3QTS4</accession>
<evidence type="ECO:0000313" key="3">
    <source>
        <dbReference type="Proteomes" id="UP000287853"/>
    </source>
</evidence>